<protein>
    <submittedName>
        <fullName evidence="1">Uncharacterized protein</fullName>
    </submittedName>
</protein>
<evidence type="ECO:0000313" key="2">
    <source>
        <dbReference type="Proteomes" id="UP000306229"/>
    </source>
</evidence>
<reference evidence="1 2" key="1">
    <citation type="submission" date="2019-05" db="EMBL/GenBank/DDBJ databases">
        <title>Algicella ahnfeltiae gen. nov., sp. nov., a novel marine bacterium of the family Flavobacteriaceae isolated from a red alga.</title>
        <authorList>
            <person name="Nedashkovskaya O.I."/>
            <person name="Kukhlevskiy A.D."/>
            <person name="Kim S.-G."/>
            <person name="Zhukova N.V."/>
            <person name="Mikhailov V.V."/>
        </authorList>
    </citation>
    <scope>NUCLEOTIDE SEQUENCE [LARGE SCALE GENOMIC DNA]</scope>
    <source>
        <strain evidence="1 2">10Alg115</strain>
    </source>
</reference>
<keyword evidence="2" id="KW-1185">Reference proteome</keyword>
<dbReference type="EMBL" id="CP040749">
    <property type="protein sequence ID" value="QCX37352.1"/>
    <property type="molecule type" value="Genomic_DNA"/>
</dbReference>
<dbReference type="OrthoDB" id="1433421at2"/>
<dbReference type="Proteomes" id="UP000306229">
    <property type="component" value="Chromosome"/>
</dbReference>
<organism evidence="1 2">
    <name type="scientific">Aureibaculum algae</name>
    <dbReference type="NCBI Taxonomy" id="2584122"/>
    <lineage>
        <taxon>Bacteria</taxon>
        <taxon>Pseudomonadati</taxon>
        <taxon>Bacteroidota</taxon>
        <taxon>Flavobacteriia</taxon>
        <taxon>Flavobacteriales</taxon>
        <taxon>Flavobacteriaceae</taxon>
        <taxon>Aureibaculum</taxon>
    </lineage>
</organism>
<gene>
    <name evidence="1" type="ORF">FF125_02460</name>
</gene>
<dbReference type="AlphaFoldDB" id="A0A5B7TRX2"/>
<sequence length="106" mass="12608">MSPGIPNGSWQLDRKRGLVRVKERYSKTRYSSPLFLSKDIYYKLKVALTTSFIGRIVSWYSNGSWQLDRKRGLVRVKERYSKIRYSSPLFLSKDIYYKLKKHVVSH</sequence>
<accession>A0A5B7TRX2</accession>
<dbReference type="KEGG" id="fbe:FF125_02460"/>
<dbReference type="RefSeq" id="WP_138948291.1">
    <property type="nucleotide sequence ID" value="NZ_CP040749.1"/>
</dbReference>
<proteinExistence type="predicted"/>
<name>A0A5B7TRX2_9FLAO</name>
<evidence type="ECO:0000313" key="1">
    <source>
        <dbReference type="EMBL" id="QCX37352.1"/>
    </source>
</evidence>